<dbReference type="Proteomes" id="UP000824469">
    <property type="component" value="Unassembled WGS sequence"/>
</dbReference>
<comment type="caution">
    <text evidence="3">The sequence shown here is derived from an EMBL/GenBank/DDBJ whole genome shotgun (WGS) entry which is preliminary data.</text>
</comment>
<protein>
    <recommendedName>
        <fullName evidence="2">Beta-carotene isomerase D27-like C-terminal domain-containing protein</fullName>
    </recommendedName>
</protein>
<gene>
    <name evidence="3" type="ORF">KI387_005832</name>
</gene>
<keyword evidence="1" id="KW-0812">Transmembrane</keyword>
<feature type="non-terminal residue" evidence="3">
    <location>
        <position position="179"/>
    </location>
</feature>
<evidence type="ECO:0000259" key="2">
    <source>
        <dbReference type="Pfam" id="PF13225"/>
    </source>
</evidence>
<keyword evidence="4" id="KW-1185">Reference proteome</keyword>
<feature type="transmembrane region" description="Helical" evidence="1">
    <location>
        <begin position="73"/>
        <end position="91"/>
    </location>
</feature>
<name>A0AA38LIT8_TAXCH</name>
<dbReference type="InterPro" id="IPR025114">
    <property type="entry name" value="D27-like_C"/>
</dbReference>
<dbReference type="GO" id="GO:0005506">
    <property type="term" value="F:iron ion binding"/>
    <property type="evidence" value="ECO:0007669"/>
    <property type="project" value="InterPro"/>
</dbReference>
<accession>A0AA38LIT8</accession>
<dbReference type="Pfam" id="PF13225">
    <property type="entry name" value="D27-like_C"/>
    <property type="match status" value="1"/>
</dbReference>
<keyword evidence="1" id="KW-1133">Transmembrane helix</keyword>
<reference evidence="3 4" key="1">
    <citation type="journal article" date="2021" name="Nat. Plants">
        <title>The Taxus genome provides insights into paclitaxel biosynthesis.</title>
        <authorList>
            <person name="Xiong X."/>
            <person name="Gou J."/>
            <person name="Liao Q."/>
            <person name="Li Y."/>
            <person name="Zhou Q."/>
            <person name="Bi G."/>
            <person name="Li C."/>
            <person name="Du R."/>
            <person name="Wang X."/>
            <person name="Sun T."/>
            <person name="Guo L."/>
            <person name="Liang H."/>
            <person name="Lu P."/>
            <person name="Wu Y."/>
            <person name="Zhang Z."/>
            <person name="Ro D.K."/>
            <person name="Shang Y."/>
            <person name="Huang S."/>
            <person name="Yan J."/>
        </authorList>
    </citation>
    <scope>NUCLEOTIDE SEQUENCE [LARGE SCALE GENOMIC DNA]</scope>
    <source>
        <strain evidence="3">Ta-2019</strain>
    </source>
</reference>
<dbReference type="PANTHER" id="PTHR33591">
    <property type="entry name" value="BETA-CAROTENE ISOMERASE D27"/>
    <property type="match status" value="1"/>
</dbReference>
<evidence type="ECO:0000313" key="4">
    <source>
        <dbReference type="Proteomes" id="UP000824469"/>
    </source>
</evidence>
<feature type="domain" description="Beta-carotene isomerase D27-like C-terminal" evidence="2">
    <location>
        <begin position="109"/>
        <end position="179"/>
    </location>
</feature>
<organism evidence="3 4">
    <name type="scientific">Taxus chinensis</name>
    <name type="common">Chinese yew</name>
    <name type="synonym">Taxus wallichiana var. chinensis</name>
    <dbReference type="NCBI Taxonomy" id="29808"/>
    <lineage>
        <taxon>Eukaryota</taxon>
        <taxon>Viridiplantae</taxon>
        <taxon>Streptophyta</taxon>
        <taxon>Embryophyta</taxon>
        <taxon>Tracheophyta</taxon>
        <taxon>Spermatophyta</taxon>
        <taxon>Pinopsida</taxon>
        <taxon>Pinidae</taxon>
        <taxon>Conifers II</taxon>
        <taxon>Cupressales</taxon>
        <taxon>Taxaceae</taxon>
        <taxon>Taxus</taxon>
    </lineage>
</organism>
<evidence type="ECO:0000313" key="3">
    <source>
        <dbReference type="EMBL" id="KAH9325654.1"/>
    </source>
</evidence>
<proteinExistence type="predicted"/>
<evidence type="ECO:0000256" key="1">
    <source>
        <dbReference type="SAM" id="Phobius"/>
    </source>
</evidence>
<dbReference type="OMA" id="FAVMFSK"/>
<sequence>PSKNNTKTDSNYEPGPLDSVFLSFFRAKMVKEVGWNSEKPGYDGLIEIANRLMMKHKNRLDTEEATVRILRSLFPPLVLLLFRLLVAPLAGGRPAAMMTARVTAATCQWLMGRSTVIALDLPDGSCNSGVLVERCRYLEASKCAGICIHTCKLPTQMFIKEYMGIPLHMEPNFNDFSCQ</sequence>
<keyword evidence="1" id="KW-0472">Membrane</keyword>
<dbReference type="AlphaFoldDB" id="A0AA38LIT8"/>
<dbReference type="EMBL" id="JAHRHJ020000002">
    <property type="protein sequence ID" value="KAH9325654.1"/>
    <property type="molecule type" value="Genomic_DNA"/>
</dbReference>
<dbReference type="PANTHER" id="PTHR33591:SF2">
    <property type="entry name" value="BETA-CAROTENE ISOMERASE D27"/>
    <property type="match status" value="1"/>
</dbReference>
<dbReference type="InterPro" id="IPR038938">
    <property type="entry name" value="D27-like"/>
</dbReference>
<feature type="non-terminal residue" evidence="3">
    <location>
        <position position="1"/>
    </location>
</feature>